<comment type="caution">
    <text evidence="2">The sequence shown here is derived from an EMBL/GenBank/DDBJ whole genome shotgun (WGS) entry which is preliminary data.</text>
</comment>
<dbReference type="Gene3D" id="3.40.50.1580">
    <property type="entry name" value="Nucleoside phosphorylase domain"/>
    <property type="match status" value="1"/>
</dbReference>
<gene>
    <name evidence="2" type="ORF">BROSI_A2466</name>
</gene>
<sequence length="236" mass="26202">MSNFKTLFGIESSVIQKTCVVVPYLMPGILKALGIEGLKKGKLYATANADAFTFMKAGIGALLVGDAILYLEETNCQEIIYFGSCGLVQETGQLTIGSLVCPKACLSFESFTDTILRHTNKITTQYPDQTLFQPFLTHDPGQKIQPVIGMSIGSLKCEEAYKEFFGEKGIEVIDMECSAFFSAAQYIKRKAVALLYVTDVIGKKSFFEPLELQDKLQIDYAIQTACKVIRSFYKER</sequence>
<protein>
    <recommendedName>
        <fullName evidence="1">Nucleoside phosphorylase domain-containing protein</fullName>
    </recommendedName>
</protein>
<proteinExistence type="predicted"/>
<dbReference type="Pfam" id="PF01048">
    <property type="entry name" value="PNP_UDP_1"/>
    <property type="match status" value="1"/>
</dbReference>
<dbReference type="InterPro" id="IPR000845">
    <property type="entry name" value="Nucleoside_phosphorylase_d"/>
</dbReference>
<name>A0ABQ0JZ06_9BACT</name>
<evidence type="ECO:0000313" key="3">
    <source>
        <dbReference type="Proteomes" id="UP000032309"/>
    </source>
</evidence>
<dbReference type="InterPro" id="IPR035994">
    <property type="entry name" value="Nucleoside_phosphorylase_sf"/>
</dbReference>
<accession>A0ABQ0JZ06</accession>
<feature type="domain" description="Nucleoside phosphorylase" evidence="1">
    <location>
        <begin position="66"/>
        <end position="203"/>
    </location>
</feature>
<evidence type="ECO:0000313" key="2">
    <source>
        <dbReference type="EMBL" id="GAN33931.1"/>
    </source>
</evidence>
<evidence type="ECO:0000259" key="1">
    <source>
        <dbReference type="Pfam" id="PF01048"/>
    </source>
</evidence>
<dbReference type="RefSeq" id="WP_052563994.1">
    <property type="nucleotide sequence ID" value="NZ_BAFN01000001.1"/>
</dbReference>
<organism evidence="2 3">
    <name type="scientific">Candidatus Brocadia sinica JPN1</name>
    <dbReference type="NCBI Taxonomy" id="1197129"/>
    <lineage>
        <taxon>Bacteria</taxon>
        <taxon>Pseudomonadati</taxon>
        <taxon>Planctomycetota</taxon>
        <taxon>Candidatus Brocadiia</taxon>
        <taxon>Candidatus Brocadiales</taxon>
        <taxon>Candidatus Brocadiaceae</taxon>
        <taxon>Candidatus Brocadia</taxon>
    </lineage>
</organism>
<dbReference type="SUPFAM" id="SSF53167">
    <property type="entry name" value="Purine and uridine phosphorylases"/>
    <property type="match status" value="1"/>
</dbReference>
<dbReference type="Proteomes" id="UP000032309">
    <property type="component" value="Unassembled WGS sequence"/>
</dbReference>
<keyword evidence="3" id="KW-1185">Reference proteome</keyword>
<reference evidence="3" key="1">
    <citation type="journal article" date="2015" name="Genome Announc.">
        <title>Draft Genome Sequence of an Anaerobic Ammonium-Oxidizing Bacterium, "Candidatus Brocadia sinica".</title>
        <authorList>
            <person name="Oshiki M."/>
            <person name="Shinyako-Hata K."/>
            <person name="Satoh H."/>
            <person name="Okabe S."/>
        </authorList>
    </citation>
    <scope>NUCLEOTIDE SEQUENCE [LARGE SCALE GENOMIC DNA]</scope>
    <source>
        <strain evidence="3">JPN1</strain>
    </source>
</reference>
<dbReference type="EMBL" id="BAFN01000001">
    <property type="protein sequence ID" value="GAN33931.1"/>
    <property type="molecule type" value="Genomic_DNA"/>
</dbReference>